<dbReference type="EMBL" id="VHLH01000026">
    <property type="protein sequence ID" value="TPW26845.1"/>
    <property type="molecule type" value="Genomic_DNA"/>
</dbReference>
<proteinExistence type="predicted"/>
<dbReference type="AlphaFoldDB" id="A0A506U1K7"/>
<dbReference type="InterPro" id="IPR036619">
    <property type="entry name" value="NinB_sf"/>
</dbReference>
<organism evidence="1 2">
    <name type="scientific">Pararhizobium mangrovi</name>
    <dbReference type="NCBI Taxonomy" id="2590452"/>
    <lineage>
        <taxon>Bacteria</taxon>
        <taxon>Pseudomonadati</taxon>
        <taxon>Pseudomonadota</taxon>
        <taxon>Alphaproteobacteria</taxon>
        <taxon>Hyphomicrobiales</taxon>
        <taxon>Rhizobiaceae</taxon>
        <taxon>Rhizobium/Agrobacterium group</taxon>
        <taxon>Pararhizobium</taxon>
    </lineage>
</organism>
<evidence type="ECO:0000313" key="2">
    <source>
        <dbReference type="Proteomes" id="UP000320314"/>
    </source>
</evidence>
<comment type="caution">
    <text evidence="1">The sequence shown here is derived from an EMBL/GenBank/DDBJ whole genome shotgun (WGS) entry which is preliminary data.</text>
</comment>
<reference evidence="1 2" key="1">
    <citation type="submission" date="2019-06" db="EMBL/GenBank/DDBJ databases">
        <authorList>
            <person name="Li M."/>
        </authorList>
    </citation>
    <scope>NUCLEOTIDE SEQUENCE [LARGE SCALE GENOMIC DNA]</scope>
    <source>
        <strain evidence="1 2">BGMRC6574</strain>
    </source>
</reference>
<dbReference type="Gene3D" id="1.10.3790.10">
    <property type="entry name" value="NinB"/>
    <property type="match status" value="1"/>
</dbReference>
<gene>
    <name evidence="1" type="ORF">FJU11_13650</name>
</gene>
<dbReference type="OrthoDB" id="8685801at2"/>
<protein>
    <submittedName>
        <fullName evidence="1">Uncharacterized protein</fullName>
    </submittedName>
</protein>
<dbReference type="Proteomes" id="UP000320314">
    <property type="component" value="Unassembled WGS sequence"/>
</dbReference>
<keyword evidence="2" id="KW-1185">Reference proteome</keyword>
<accession>A0A506U1K7</accession>
<sequence>MPTRSVETDQDRKMLYRLIAAQSLPFTIHIEKGRKRSTRQNRLQRQWVNEIAEQLGDMTPEEVRGYCKLTIGVPILRAENELFREKYDEAVRPLSYEAKLAIMQEPLNMPVTSIMTSKQKTAYLDGVHRHFSQQGVILTAPEALGTAV</sequence>
<evidence type="ECO:0000313" key="1">
    <source>
        <dbReference type="EMBL" id="TPW26845.1"/>
    </source>
</evidence>
<name>A0A506U1K7_9HYPH</name>